<feature type="region of interest" description="Disordered" evidence="1">
    <location>
        <begin position="345"/>
        <end position="379"/>
    </location>
</feature>
<dbReference type="InParanoid" id="A0A0C3BEQ2"/>
<organism evidence="3 4">
    <name type="scientific">Piloderma croceum (strain F 1598)</name>
    <dbReference type="NCBI Taxonomy" id="765440"/>
    <lineage>
        <taxon>Eukaryota</taxon>
        <taxon>Fungi</taxon>
        <taxon>Dikarya</taxon>
        <taxon>Basidiomycota</taxon>
        <taxon>Agaricomycotina</taxon>
        <taxon>Agaricomycetes</taxon>
        <taxon>Agaricomycetidae</taxon>
        <taxon>Atheliales</taxon>
        <taxon>Atheliaceae</taxon>
        <taxon>Piloderma</taxon>
    </lineage>
</organism>
<protein>
    <recommendedName>
        <fullName evidence="2">T6SS Phospholipase effector Tle1-like catalytic domain-containing protein</fullName>
    </recommendedName>
</protein>
<dbReference type="Proteomes" id="UP000054166">
    <property type="component" value="Unassembled WGS sequence"/>
</dbReference>
<dbReference type="InterPro" id="IPR018712">
    <property type="entry name" value="Tle1-like_cat"/>
</dbReference>
<feature type="domain" description="T6SS Phospholipase effector Tle1-like catalytic" evidence="2">
    <location>
        <begin position="18"/>
        <end position="299"/>
    </location>
</feature>
<dbReference type="OrthoDB" id="3162439at2759"/>
<gene>
    <name evidence="3" type="ORF">PILCRDRAFT_665567</name>
</gene>
<proteinExistence type="predicted"/>
<dbReference type="AlphaFoldDB" id="A0A0C3BEQ2"/>
<reference evidence="4" key="2">
    <citation type="submission" date="2015-01" db="EMBL/GenBank/DDBJ databases">
        <title>Evolutionary Origins and Diversification of the Mycorrhizal Mutualists.</title>
        <authorList>
            <consortium name="DOE Joint Genome Institute"/>
            <consortium name="Mycorrhizal Genomics Consortium"/>
            <person name="Kohler A."/>
            <person name="Kuo A."/>
            <person name="Nagy L.G."/>
            <person name="Floudas D."/>
            <person name="Copeland A."/>
            <person name="Barry K.W."/>
            <person name="Cichocki N."/>
            <person name="Veneault-Fourrey C."/>
            <person name="LaButti K."/>
            <person name="Lindquist E.A."/>
            <person name="Lipzen A."/>
            <person name="Lundell T."/>
            <person name="Morin E."/>
            <person name="Murat C."/>
            <person name="Riley R."/>
            <person name="Ohm R."/>
            <person name="Sun H."/>
            <person name="Tunlid A."/>
            <person name="Henrissat B."/>
            <person name="Grigoriev I.V."/>
            <person name="Hibbett D.S."/>
            <person name="Martin F."/>
        </authorList>
    </citation>
    <scope>NUCLEOTIDE SEQUENCE [LARGE SCALE GENOMIC DNA]</scope>
    <source>
        <strain evidence="4">F 1598</strain>
    </source>
</reference>
<evidence type="ECO:0000313" key="4">
    <source>
        <dbReference type="Proteomes" id="UP000054166"/>
    </source>
</evidence>
<dbReference type="Pfam" id="PF09994">
    <property type="entry name" value="T6SS_Tle1-like_cat"/>
    <property type="match status" value="1"/>
</dbReference>
<dbReference type="EMBL" id="KN833042">
    <property type="protein sequence ID" value="KIM75812.1"/>
    <property type="molecule type" value="Genomic_DNA"/>
</dbReference>
<dbReference type="PANTHER" id="PTHR33840">
    <property type="match status" value="1"/>
</dbReference>
<keyword evidence="4" id="KW-1185">Reference proteome</keyword>
<dbReference type="HOGENOM" id="CLU_005049_5_0_1"/>
<evidence type="ECO:0000259" key="2">
    <source>
        <dbReference type="Pfam" id="PF09994"/>
    </source>
</evidence>
<reference evidence="3 4" key="1">
    <citation type="submission" date="2014-04" db="EMBL/GenBank/DDBJ databases">
        <authorList>
            <consortium name="DOE Joint Genome Institute"/>
            <person name="Kuo A."/>
            <person name="Tarkka M."/>
            <person name="Buscot F."/>
            <person name="Kohler A."/>
            <person name="Nagy L.G."/>
            <person name="Floudas D."/>
            <person name="Copeland A."/>
            <person name="Barry K.W."/>
            <person name="Cichocki N."/>
            <person name="Veneault-Fourrey C."/>
            <person name="LaButti K."/>
            <person name="Lindquist E.A."/>
            <person name="Lipzen A."/>
            <person name="Lundell T."/>
            <person name="Morin E."/>
            <person name="Murat C."/>
            <person name="Sun H."/>
            <person name="Tunlid A."/>
            <person name="Henrissat B."/>
            <person name="Grigoriev I.V."/>
            <person name="Hibbett D.S."/>
            <person name="Martin F."/>
            <person name="Nordberg H.P."/>
            <person name="Cantor M.N."/>
            <person name="Hua S.X."/>
        </authorList>
    </citation>
    <scope>NUCLEOTIDE SEQUENCE [LARGE SCALE GENOMIC DNA]</scope>
    <source>
        <strain evidence="3 4">F 1598</strain>
    </source>
</reference>
<evidence type="ECO:0000313" key="3">
    <source>
        <dbReference type="EMBL" id="KIM75812.1"/>
    </source>
</evidence>
<dbReference type="PANTHER" id="PTHR33840:SF2">
    <property type="entry name" value="TLE1 PHOSPHOLIPASE DOMAIN-CONTAINING PROTEIN"/>
    <property type="match status" value="1"/>
</dbReference>
<accession>A0A0C3BEQ2</accession>
<evidence type="ECO:0000256" key="1">
    <source>
        <dbReference type="SAM" id="MobiDB-lite"/>
    </source>
</evidence>
<sequence length="479" mass="53504">MSVQAPVTTPSIVSYQPRTICLCFDGTGNKFGQENSNVVRFFRALKKDDREKQLAYYQAGIGTYNKRQFVTHTLSTIASAIDQAVALHLNDHVKEGYRFLMQNYRSGDKICLFGFSRGAYTARALAGMLYKVGLLPPHNDEQVDFAFTAYQSTDKESARTSEEFKATFATRVEIEFIGVWDTVSSVGLIPRHLPYSSAADDVKCFRHALALDECRARFRPNVWNEPSVTKEELEPRVMAKRRDVNTTRDDWVYDPPQRIVTDVEEVWFAGCHADIGGGSHSSKLTESLSGVPLRWMIKECCVKKTGILFDEDYLRELGFNLEYLDYPKADQSRAKSAADAQILSPLSTNPLHSSPPDPNQLEGKPDVVKPSPPSHGTPTGSYFRDTFVRACAALSTLVPWIPADAFAPSPSVPPAMDYGPGLAIALRHAADHIDAGAAIYDQLRAKVFWWLLEFVPMLSTYQKQDGSWMRQPVILAEGE</sequence>
<name>A0A0C3BEQ2_PILCF</name>